<dbReference type="Pfam" id="PF05577">
    <property type="entry name" value="Peptidase_S28"/>
    <property type="match status" value="1"/>
</dbReference>
<keyword evidence="5" id="KW-0325">Glycoprotein</keyword>
<dbReference type="InterPro" id="IPR042269">
    <property type="entry name" value="Ser_carbopepase_S28_SKS"/>
</dbReference>
<proteinExistence type="inferred from homology"/>
<dbReference type="ExpressionAtlas" id="F6GW70">
    <property type="expression patterns" value="baseline and differential"/>
</dbReference>
<protein>
    <recommendedName>
        <fullName evidence="9">Lysosomal Pro-X carboxypeptidase</fullName>
    </recommendedName>
</protein>
<comment type="similarity">
    <text evidence="1">Belongs to the peptidase S28 family.</text>
</comment>
<keyword evidence="2" id="KW-0645">Protease</keyword>
<dbReference type="InterPro" id="IPR008758">
    <property type="entry name" value="Peptidase_S28"/>
</dbReference>
<evidence type="ECO:0000256" key="3">
    <source>
        <dbReference type="ARBA" id="ARBA00022729"/>
    </source>
</evidence>
<keyword evidence="6" id="KW-0472">Membrane</keyword>
<keyword evidence="4" id="KW-0378">Hydrolase</keyword>
<reference evidence="8" key="1">
    <citation type="journal article" date="2007" name="Nature">
        <title>The grapevine genome sequence suggests ancestral hexaploidization in major angiosperm phyla.</title>
        <authorList>
            <consortium name="The French-Italian Public Consortium for Grapevine Genome Characterization."/>
            <person name="Jaillon O."/>
            <person name="Aury J.-M."/>
            <person name="Noel B."/>
            <person name="Policriti A."/>
            <person name="Clepet C."/>
            <person name="Casagrande A."/>
            <person name="Choisne N."/>
            <person name="Aubourg S."/>
            <person name="Vitulo N."/>
            <person name="Jubin C."/>
            <person name="Vezzi A."/>
            <person name="Legeai F."/>
            <person name="Hugueney P."/>
            <person name="Dasilva C."/>
            <person name="Horner D."/>
            <person name="Mica E."/>
            <person name="Jublot D."/>
            <person name="Poulain J."/>
            <person name="Bruyere C."/>
            <person name="Billault A."/>
            <person name="Segurens B."/>
            <person name="Gouyvenoux M."/>
            <person name="Ugarte E."/>
            <person name="Cattonaro F."/>
            <person name="Anthouard V."/>
            <person name="Vico V."/>
            <person name="Del Fabbro C."/>
            <person name="Alaux M."/>
            <person name="Di Gaspero G."/>
            <person name="Dumas V."/>
            <person name="Felice N."/>
            <person name="Paillard S."/>
            <person name="Juman I."/>
            <person name="Moroldo M."/>
            <person name="Scalabrin S."/>
            <person name="Canaguier A."/>
            <person name="Le Clainche I."/>
            <person name="Malacrida G."/>
            <person name="Durand E."/>
            <person name="Pesole G."/>
            <person name="Laucou V."/>
            <person name="Chatelet P."/>
            <person name="Merdinoglu D."/>
            <person name="Delledonne M."/>
            <person name="Pezzotti M."/>
            <person name="Lecharny A."/>
            <person name="Scarpelli C."/>
            <person name="Artiguenave F."/>
            <person name="Pe M.E."/>
            <person name="Valle G."/>
            <person name="Morgante M."/>
            <person name="Caboche M."/>
            <person name="Adam-Blondon A.-F."/>
            <person name="Weissenbach J."/>
            <person name="Quetier F."/>
            <person name="Wincker P."/>
        </authorList>
    </citation>
    <scope>NUCLEOTIDE SEQUENCE [LARGE SCALE GENOMIC DNA]</scope>
    <source>
        <strain evidence="8">cv. Pinot noir / PN40024</strain>
    </source>
</reference>
<keyword evidence="3" id="KW-0732">Signal</keyword>
<dbReference type="EMBL" id="FN594957">
    <property type="protein sequence ID" value="CCB44205.1"/>
    <property type="molecule type" value="Genomic_DNA"/>
</dbReference>
<dbReference type="SMR" id="F6GW70"/>
<dbReference type="AlphaFoldDB" id="F6GW70"/>
<dbReference type="OrthoDB" id="2130629at2759"/>
<keyword evidence="6" id="KW-1133">Transmembrane helix</keyword>
<sequence>MPLRRGDSDTMFPLVPFNLTTFIQECISIYGVSPWPHWATTYYGGHNIELILHRFASNIIFSNGLRDPYAVPGNWKSTFLFPFFFVFFVLVLVEHVEIPVKSQKHFVHYIAMNSSSLKVLLHWPISILALVIFFSTTCVSATQPHLLRLGVLGRTFLREPATFSESVSEEFQTFYYNQTLDHFNYRPESYITFQQRYVVNFKYWGGANASAPIFAYLGAEADLDYDLSGIGFLTDNAHQFKALLVYIEHRYYGKSIPYGSREEAFKNASTLGYFNSAQAIADYAEVLIYIKKKLLAENSPVIVVGASYGGMLASWFRLKYPHVALGALASSAPILYFDDITPHNGYFSIVTKDFREASESCYKTISESWSEIDRVASEPNGLSILSKKFRICGQLNNSDELKEFLERTYSIAAQYDAPPSYPVTVVCGGIDGAPEGSDILSRIFAGVVAFRGNMSCYYTSNTTDYPIETIQGWGWQTCSEIVIPIGRGVNDTMFPLAPFNLTTFSQDCTSLYGVAPRPHWITTYYGGHDIELILRRFASNIIFSNGLRDPYSIGGVLKNISNSVLAILTVNGSHCLDLLPAASTDPEWLVMQRKAEVEIIEGWIAQYYVDLHAITK</sequence>
<organism evidence="7 8">
    <name type="scientific">Vitis vinifera</name>
    <name type="common">Grape</name>
    <dbReference type="NCBI Taxonomy" id="29760"/>
    <lineage>
        <taxon>Eukaryota</taxon>
        <taxon>Viridiplantae</taxon>
        <taxon>Streptophyta</taxon>
        <taxon>Embryophyta</taxon>
        <taxon>Tracheophyta</taxon>
        <taxon>Spermatophyta</taxon>
        <taxon>Magnoliopsida</taxon>
        <taxon>eudicotyledons</taxon>
        <taxon>Gunneridae</taxon>
        <taxon>Pentapetalae</taxon>
        <taxon>rosids</taxon>
        <taxon>Vitales</taxon>
        <taxon>Vitaceae</taxon>
        <taxon>Viteae</taxon>
        <taxon>Vitis</taxon>
    </lineage>
</organism>
<evidence type="ECO:0008006" key="9">
    <source>
        <dbReference type="Google" id="ProtNLM"/>
    </source>
</evidence>
<dbReference type="eggNOG" id="KOG2183">
    <property type="taxonomic scope" value="Eukaryota"/>
</dbReference>
<dbReference type="Proteomes" id="UP000009183">
    <property type="component" value="Chromosome 6"/>
</dbReference>
<keyword evidence="8" id="KW-1185">Reference proteome</keyword>
<evidence type="ECO:0000313" key="8">
    <source>
        <dbReference type="Proteomes" id="UP000009183"/>
    </source>
</evidence>
<gene>
    <name evidence="7" type="ordered locus">VIT_06s0061g00970</name>
</gene>
<dbReference type="Gene3D" id="3.40.50.1820">
    <property type="entry name" value="alpha/beta hydrolase"/>
    <property type="match status" value="2"/>
</dbReference>
<dbReference type="Gene3D" id="1.20.120.980">
    <property type="entry name" value="Serine carboxypeptidase S28, SKS domain"/>
    <property type="match status" value="2"/>
</dbReference>
<dbReference type="GO" id="GO:0008239">
    <property type="term" value="F:dipeptidyl-peptidase activity"/>
    <property type="evidence" value="ECO:0000318"/>
    <property type="project" value="GO_Central"/>
</dbReference>
<dbReference type="InParanoid" id="F6GW70"/>
<keyword evidence="6" id="KW-0812">Transmembrane</keyword>
<evidence type="ECO:0000256" key="4">
    <source>
        <dbReference type="ARBA" id="ARBA00022801"/>
    </source>
</evidence>
<feature type="transmembrane region" description="Helical" evidence="6">
    <location>
        <begin position="79"/>
        <end position="98"/>
    </location>
</feature>
<evidence type="ECO:0000256" key="2">
    <source>
        <dbReference type="ARBA" id="ARBA00022670"/>
    </source>
</evidence>
<dbReference type="SUPFAM" id="SSF53474">
    <property type="entry name" value="alpha/beta-Hydrolases"/>
    <property type="match status" value="1"/>
</dbReference>
<dbReference type="FunFam" id="1.20.120.980:FF:000006">
    <property type="entry name" value="Serine carboxypeptidase S28 family protein"/>
    <property type="match status" value="1"/>
</dbReference>
<dbReference type="GO" id="GO:0006508">
    <property type="term" value="P:proteolysis"/>
    <property type="evidence" value="ECO:0007669"/>
    <property type="project" value="UniProtKB-KW"/>
</dbReference>
<evidence type="ECO:0000313" key="7">
    <source>
        <dbReference type="EMBL" id="CCB44205.1"/>
    </source>
</evidence>
<dbReference type="PaxDb" id="29760-VIT_06s0061g00970.t01"/>
<dbReference type="InterPro" id="IPR029058">
    <property type="entry name" value="AB_hydrolase_fold"/>
</dbReference>
<dbReference type="PANTHER" id="PTHR11010:SF96">
    <property type="entry name" value="LYSOSOMAL PRO-X CARBOXYPEPTIDASE-LIKE ISOFORM X1"/>
    <property type="match status" value="1"/>
</dbReference>
<dbReference type="GO" id="GO:0070008">
    <property type="term" value="F:serine-type exopeptidase activity"/>
    <property type="evidence" value="ECO:0007669"/>
    <property type="project" value="InterPro"/>
</dbReference>
<evidence type="ECO:0000256" key="6">
    <source>
        <dbReference type="SAM" id="Phobius"/>
    </source>
</evidence>
<evidence type="ECO:0000256" key="5">
    <source>
        <dbReference type="ARBA" id="ARBA00023180"/>
    </source>
</evidence>
<dbReference type="HOGENOM" id="CLU_020959_0_1_1"/>
<dbReference type="MEROPS" id="S28.A03"/>
<name>F6GW70_VITVI</name>
<feature type="transmembrane region" description="Helical" evidence="6">
    <location>
        <begin position="119"/>
        <end position="136"/>
    </location>
</feature>
<dbReference type="PANTHER" id="PTHR11010">
    <property type="entry name" value="PROTEASE S28 PRO-X CARBOXYPEPTIDASE-RELATED"/>
    <property type="match status" value="1"/>
</dbReference>
<evidence type="ECO:0000256" key="1">
    <source>
        <dbReference type="ARBA" id="ARBA00011079"/>
    </source>
</evidence>
<accession>F6GW70</accession>